<comment type="caution">
    <text evidence="1">The sequence shown here is derived from an EMBL/GenBank/DDBJ whole genome shotgun (WGS) entry which is preliminary data.</text>
</comment>
<reference evidence="1 2" key="1">
    <citation type="submission" date="2021-06" db="EMBL/GenBank/DDBJ databases">
        <title>Caerostris extrusa draft genome.</title>
        <authorList>
            <person name="Kono N."/>
            <person name="Arakawa K."/>
        </authorList>
    </citation>
    <scope>NUCLEOTIDE SEQUENCE [LARGE SCALE GENOMIC DNA]</scope>
</reference>
<accession>A0AAV4NLE5</accession>
<name>A0AAV4NLE5_CAEEX</name>
<protein>
    <submittedName>
        <fullName evidence="1">Uncharacterized protein</fullName>
    </submittedName>
</protein>
<evidence type="ECO:0000313" key="2">
    <source>
        <dbReference type="Proteomes" id="UP001054945"/>
    </source>
</evidence>
<dbReference type="Proteomes" id="UP001054945">
    <property type="component" value="Unassembled WGS sequence"/>
</dbReference>
<sequence>MTYSKSQLHLMPFQKLKQLGALPQVSRVHIRGHFKKRPCMNHFMFSWRSASFLYKALPRDTLDFFLHRQVYTSTQITGSAHRSTWGISFLRAKLE</sequence>
<keyword evidence="2" id="KW-1185">Reference proteome</keyword>
<gene>
    <name evidence="1" type="ORF">CEXT_426661</name>
</gene>
<proteinExistence type="predicted"/>
<evidence type="ECO:0000313" key="1">
    <source>
        <dbReference type="EMBL" id="GIX85298.1"/>
    </source>
</evidence>
<dbReference type="AlphaFoldDB" id="A0AAV4NLE5"/>
<dbReference type="EMBL" id="BPLR01021045">
    <property type="protein sequence ID" value="GIX85298.1"/>
    <property type="molecule type" value="Genomic_DNA"/>
</dbReference>
<organism evidence="1 2">
    <name type="scientific">Caerostris extrusa</name>
    <name type="common">Bark spider</name>
    <name type="synonym">Caerostris bankana</name>
    <dbReference type="NCBI Taxonomy" id="172846"/>
    <lineage>
        <taxon>Eukaryota</taxon>
        <taxon>Metazoa</taxon>
        <taxon>Ecdysozoa</taxon>
        <taxon>Arthropoda</taxon>
        <taxon>Chelicerata</taxon>
        <taxon>Arachnida</taxon>
        <taxon>Araneae</taxon>
        <taxon>Araneomorphae</taxon>
        <taxon>Entelegynae</taxon>
        <taxon>Araneoidea</taxon>
        <taxon>Araneidae</taxon>
        <taxon>Caerostris</taxon>
    </lineage>
</organism>